<accession>A0ABU8SIJ4</accession>
<reference evidence="2 3" key="1">
    <citation type="submission" date="2023-10" db="EMBL/GenBank/DDBJ databases">
        <title>Nicoliella lavandulae sp. nov. isolated from Lavandula angustifolia flowers.</title>
        <authorList>
            <person name="Alcantara C."/>
            <person name="Zuniga M."/>
            <person name="Landete J.M."/>
            <person name="Monedero V."/>
        </authorList>
    </citation>
    <scope>NUCLEOTIDE SEQUENCE [LARGE SCALE GENOMIC DNA]</scope>
    <source>
        <strain evidence="2 3">Es01</strain>
    </source>
</reference>
<gene>
    <name evidence="2" type="ORF">R4146_00675</name>
</gene>
<comment type="caution">
    <text evidence="2">The sequence shown here is derived from an EMBL/GenBank/DDBJ whole genome shotgun (WGS) entry which is preliminary data.</text>
</comment>
<dbReference type="SUPFAM" id="SSF54593">
    <property type="entry name" value="Glyoxalase/Bleomycin resistance protein/Dihydroxybiphenyl dioxygenase"/>
    <property type="match status" value="1"/>
</dbReference>
<protein>
    <submittedName>
        <fullName evidence="2">VOC family protein</fullName>
    </submittedName>
</protein>
<proteinExistence type="predicted"/>
<dbReference type="Proteomes" id="UP001370590">
    <property type="component" value="Unassembled WGS sequence"/>
</dbReference>
<dbReference type="Pfam" id="PF00903">
    <property type="entry name" value="Glyoxalase"/>
    <property type="match status" value="1"/>
</dbReference>
<dbReference type="RefSeq" id="WP_339959544.1">
    <property type="nucleotide sequence ID" value="NZ_JAWMWH010000001.1"/>
</dbReference>
<name>A0ABU8SIJ4_9LACO</name>
<dbReference type="InterPro" id="IPR004360">
    <property type="entry name" value="Glyas_Fos-R_dOase_dom"/>
</dbReference>
<dbReference type="PROSITE" id="PS51819">
    <property type="entry name" value="VOC"/>
    <property type="match status" value="1"/>
</dbReference>
<feature type="domain" description="VOC" evidence="1">
    <location>
        <begin position="5"/>
        <end position="125"/>
    </location>
</feature>
<dbReference type="Gene3D" id="3.10.180.10">
    <property type="entry name" value="2,3-Dihydroxybiphenyl 1,2-Dioxygenase, domain 1"/>
    <property type="match status" value="1"/>
</dbReference>
<organism evidence="2 3">
    <name type="scientific">Nicoliella lavandulae</name>
    <dbReference type="NCBI Taxonomy" id="3082954"/>
    <lineage>
        <taxon>Bacteria</taxon>
        <taxon>Bacillati</taxon>
        <taxon>Bacillota</taxon>
        <taxon>Bacilli</taxon>
        <taxon>Lactobacillales</taxon>
        <taxon>Lactobacillaceae</taxon>
        <taxon>Nicoliella</taxon>
    </lineage>
</organism>
<sequence length="129" mass="14215">MKIKDIDQITVTVTDLKATMRFYHEVFDLPIISIDDEHLAIQIGHQKIVFVTVETATTNKIATPTPGASSITLIVKDSLDYVINHMANYGVDVIDGPTEIKGSNGPMNAISVYDPDQNVIQLCETKRKG</sequence>
<dbReference type="EMBL" id="JAWMWH010000001">
    <property type="protein sequence ID" value="MEJ6399701.1"/>
    <property type="molecule type" value="Genomic_DNA"/>
</dbReference>
<evidence type="ECO:0000313" key="2">
    <source>
        <dbReference type="EMBL" id="MEJ6399701.1"/>
    </source>
</evidence>
<keyword evidence="3" id="KW-1185">Reference proteome</keyword>
<dbReference type="InterPro" id="IPR029068">
    <property type="entry name" value="Glyas_Bleomycin-R_OHBP_Dase"/>
</dbReference>
<evidence type="ECO:0000259" key="1">
    <source>
        <dbReference type="PROSITE" id="PS51819"/>
    </source>
</evidence>
<evidence type="ECO:0000313" key="3">
    <source>
        <dbReference type="Proteomes" id="UP001370590"/>
    </source>
</evidence>
<dbReference type="InterPro" id="IPR037523">
    <property type="entry name" value="VOC_core"/>
</dbReference>